<dbReference type="AlphaFoldDB" id="A0AAV4QJL9"/>
<evidence type="ECO:0000313" key="1">
    <source>
        <dbReference type="EMBL" id="GIY08447.1"/>
    </source>
</evidence>
<protein>
    <submittedName>
        <fullName evidence="1">Uncharacterized protein</fullName>
    </submittedName>
</protein>
<evidence type="ECO:0000313" key="2">
    <source>
        <dbReference type="Proteomes" id="UP001054837"/>
    </source>
</evidence>
<dbReference type="EMBL" id="BPLQ01004504">
    <property type="protein sequence ID" value="GIY08447.1"/>
    <property type="molecule type" value="Genomic_DNA"/>
</dbReference>
<proteinExistence type="predicted"/>
<dbReference type="Proteomes" id="UP001054837">
    <property type="component" value="Unassembled WGS sequence"/>
</dbReference>
<sequence length="90" mass="9958">MHLRIPPLTCGHSIYRQTKQFSRLRHVAGPTAVKAPHRTGQRHRHQVPIINILPKGALLSVRSFHSTSPSSGFQCGSDDSYHPLPFVLGA</sequence>
<comment type="caution">
    <text evidence="1">The sequence shown here is derived from an EMBL/GenBank/DDBJ whole genome shotgun (WGS) entry which is preliminary data.</text>
</comment>
<keyword evidence="2" id="KW-1185">Reference proteome</keyword>
<accession>A0AAV4QJL9</accession>
<name>A0AAV4QJL9_9ARAC</name>
<reference evidence="1 2" key="1">
    <citation type="submission" date="2021-06" db="EMBL/GenBank/DDBJ databases">
        <title>Caerostris darwini draft genome.</title>
        <authorList>
            <person name="Kono N."/>
            <person name="Arakawa K."/>
        </authorList>
    </citation>
    <scope>NUCLEOTIDE SEQUENCE [LARGE SCALE GENOMIC DNA]</scope>
</reference>
<organism evidence="1 2">
    <name type="scientific">Caerostris darwini</name>
    <dbReference type="NCBI Taxonomy" id="1538125"/>
    <lineage>
        <taxon>Eukaryota</taxon>
        <taxon>Metazoa</taxon>
        <taxon>Ecdysozoa</taxon>
        <taxon>Arthropoda</taxon>
        <taxon>Chelicerata</taxon>
        <taxon>Arachnida</taxon>
        <taxon>Araneae</taxon>
        <taxon>Araneomorphae</taxon>
        <taxon>Entelegynae</taxon>
        <taxon>Araneoidea</taxon>
        <taxon>Araneidae</taxon>
        <taxon>Caerostris</taxon>
    </lineage>
</organism>
<gene>
    <name evidence="1" type="ORF">CDAR_313901</name>
</gene>